<proteinExistence type="predicted"/>
<reference evidence="3" key="1">
    <citation type="submission" date="2023-08" db="EMBL/GenBank/DDBJ databases">
        <title>Methanolobus mangrovi sp. nov. and Methanolobus sediminis sp. nov, two novel methylotrophic methanogens isolated from mangrove sediments in China.</title>
        <authorList>
            <person name="Zhou J."/>
        </authorList>
    </citation>
    <scope>NUCLEOTIDE SEQUENCE</scope>
    <source>
        <strain evidence="3">FTZ2</strain>
    </source>
</reference>
<accession>A0AA51UEG9</accession>
<protein>
    <submittedName>
        <fullName evidence="3">YqaA family protein</fullName>
    </submittedName>
</protein>
<dbReference type="AlphaFoldDB" id="A0AA51UEG9"/>
<keyword evidence="1" id="KW-0812">Transmembrane</keyword>
<feature type="domain" description="VTT" evidence="2">
    <location>
        <begin position="35"/>
        <end position="146"/>
    </location>
</feature>
<organism evidence="3 4">
    <name type="scientific">Methanolobus mangrovi</name>
    <dbReference type="NCBI Taxonomy" id="3072977"/>
    <lineage>
        <taxon>Archaea</taxon>
        <taxon>Methanobacteriati</taxon>
        <taxon>Methanobacteriota</taxon>
        <taxon>Stenosarchaea group</taxon>
        <taxon>Methanomicrobia</taxon>
        <taxon>Methanosarcinales</taxon>
        <taxon>Methanosarcinaceae</taxon>
        <taxon>Methanolobus</taxon>
    </lineage>
</organism>
<keyword evidence="1" id="KW-0472">Membrane</keyword>
<dbReference type="Proteomes" id="UP001183006">
    <property type="component" value="Chromosome"/>
</dbReference>
<gene>
    <name evidence="3" type="ORF">RE476_08675</name>
</gene>
<evidence type="ECO:0000259" key="2">
    <source>
        <dbReference type="Pfam" id="PF09335"/>
    </source>
</evidence>
<feature type="transmembrane region" description="Helical" evidence="1">
    <location>
        <begin position="46"/>
        <end position="72"/>
    </location>
</feature>
<evidence type="ECO:0000256" key="1">
    <source>
        <dbReference type="SAM" id="Phobius"/>
    </source>
</evidence>
<sequence>MIDFLLGLIEEHAFLGLFITSFLASTILPLGSEVFVVLLISKGFDTFTIIMVASIGNYLGACTTYYIGLIGRRDIIERFFSISREQLEKTDKLFAKYGVFLLLLTWMPIIGDAIAAMGGILKLDFKVFSFYVFIGKMARYTVLSYITVGALAGIQ</sequence>
<dbReference type="InterPro" id="IPR051311">
    <property type="entry name" value="DedA_domain"/>
</dbReference>
<evidence type="ECO:0000313" key="3">
    <source>
        <dbReference type="EMBL" id="WMW21474.1"/>
    </source>
</evidence>
<feature type="transmembrane region" description="Helical" evidence="1">
    <location>
        <begin position="137"/>
        <end position="154"/>
    </location>
</feature>
<feature type="transmembrane region" description="Helical" evidence="1">
    <location>
        <begin position="12"/>
        <end position="40"/>
    </location>
</feature>
<dbReference type="GeneID" id="84230210"/>
<dbReference type="EMBL" id="CP133594">
    <property type="protein sequence ID" value="WMW21474.1"/>
    <property type="molecule type" value="Genomic_DNA"/>
</dbReference>
<feature type="transmembrane region" description="Helical" evidence="1">
    <location>
        <begin position="93"/>
        <end position="117"/>
    </location>
</feature>
<evidence type="ECO:0000313" key="4">
    <source>
        <dbReference type="Proteomes" id="UP001183006"/>
    </source>
</evidence>
<name>A0AA51UEG9_9EURY</name>
<keyword evidence="1" id="KW-1133">Transmembrane helix</keyword>
<dbReference type="InterPro" id="IPR032816">
    <property type="entry name" value="VTT_dom"/>
</dbReference>
<keyword evidence="4" id="KW-1185">Reference proteome</keyword>
<dbReference type="KEGG" id="mmav:RE476_08675"/>
<dbReference type="RefSeq" id="WP_309307260.1">
    <property type="nucleotide sequence ID" value="NZ_CP133594.1"/>
</dbReference>
<dbReference type="Pfam" id="PF09335">
    <property type="entry name" value="VTT_dom"/>
    <property type="match status" value="1"/>
</dbReference>
<dbReference type="PANTHER" id="PTHR42709:SF4">
    <property type="entry name" value="INNER MEMBRANE PROTEIN YQAA"/>
    <property type="match status" value="1"/>
</dbReference>
<dbReference type="PANTHER" id="PTHR42709">
    <property type="entry name" value="ALKALINE PHOSPHATASE LIKE PROTEIN"/>
    <property type="match status" value="1"/>
</dbReference>